<gene>
    <name evidence="9" type="ORF">UFOPK3522_00198</name>
</gene>
<evidence type="ECO:0000256" key="5">
    <source>
        <dbReference type="ARBA" id="ARBA00023136"/>
    </source>
</evidence>
<dbReference type="SUPFAM" id="SSF103473">
    <property type="entry name" value="MFS general substrate transporter"/>
    <property type="match status" value="1"/>
</dbReference>
<comment type="subcellular location">
    <subcellularLocation>
        <location evidence="1">Cell membrane</location>
        <topology evidence="1">Multi-pass membrane protein</topology>
    </subcellularLocation>
</comment>
<sequence length="153" mass="15524">MSASPANSPQSSADPLALPAHVRRGGGALWLAILAGGALGTLARFALAEALPAPGADWHWATLIANVIGAAALGVILVRLPNPANTPSRLRAFLATGVCGGLTTFSTMQRELLVMIDDGHGALALSYAAVSIVAGLLAVLVTVRLSQRGRSGR</sequence>
<keyword evidence="4 8" id="KW-1133">Transmembrane helix</keyword>
<dbReference type="PANTHER" id="PTHR28259:SF1">
    <property type="entry name" value="FLUORIDE EXPORT PROTEIN 1-RELATED"/>
    <property type="match status" value="1"/>
</dbReference>
<dbReference type="InterPro" id="IPR003691">
    <property type="entry name" value="FluC"/>
</dbReference>
<organism evidence="9">
    <name type="scientific">freshwater metagenome</name>
    <dbReference type="NCBI Taxonomy" id="449393"/>
    <lineage>
        <taxon>unclassified sequences</taxon>
        <taxon>metagenomes</taxon>
        <taxon>ecological metagenomes</taxon>
    </lineage>
</organism>
<dbReference type="Pfam" id="PF02537">
    <property type="entry name" value="CRCB"/>
    <property type="match status" value="1"/>
</dbReference>
<keyword evidence="3 8" id="KW-0812">Transmembrane</keyword>
<dbReference type="EMBL" id="CAESAO010000009">
    <property type="protein sequence ID" value="CAB4336113.1"/>
    <property type="molecule type" value="Genomic_DNA"/>
</dbReference>
<evidence type="ECO:0000256" key="7">
    <source>
        <dbReference type="ARBA" id="ARBA00035585"/>
    </source>
</evidence>
<name>A0A6J5Z955_9ZZZZ</name>
<evidence type="ECO:0000256" key="1">
    <source>
        <dbReference type="ARBA" id="ARBA00004651"/>
    </source>
</evidence>
<keyword evidence="5 8" id="KW-0472">Membrane</keyword>
<evidence type="ECO:0000313" key="9">
    <source>
        <dbReference type="EMBL" id="CAB4336113.1"/>
    </source>
</evidence>
<reference evidence="9" key="1">
    <citation type="submission" date="2020-05" db="EMBL/GenBank/DDBJ databases">
        <authorList>
            <person name="Chiriac C."/>
            <person name="Salcher M."/>
            <person name="Ghai R."/>
            <person name="Kavagutti S V."/>
        </authorList>
    </citation>
    <scope>NUCLEOTIDE SEQUENCE</scope>
</reference>
<evidence type="ECO:0000256" key="8">
    <source>
        <dbReference type="SAM" id="Phobius"/>
    </source>
</evidence>
<dbReference type="NCBIfam" id="NF010812">
    <property type="entry name" value="PRK14216.1"/>
    <property type="match status" value="1"/>
</dbReference>
<feature type="transmembrane region" description="Helical" evidence="8">
    <location>
        <begin position="28"/>
        <end position="46"/>
    </location>
</feature>
<dbReference type="PANTHER" id="PTHR28259">
    <property type="entry name" value="FLUORIDE EXPORT PROTEIN 1-RELATED"/>
    <property type="match status" value="1"/>
</dbReference>
<protein>
    <submittedName>
        <fullName evidence="9">Unannotated protein</fullName>
    </submittedName>
</protein>
<evidence type="ECO:0000256" key="2">
    <source>
        <dbReference type="ARBA" id="ARBA00022475"/>
    </source>
</evidence>
<evidence type="ECO:0000256" key="6">
    <source>
        <dbReference type="ARBA" id="ARBA00035120"/>
    </source>
</evidence>
<dbReference type="GO" id="GO:0005886">
    <property type="term" value="C:plasma membrane"/>
    <property type="evidence" value="ECO:0007669"/>
    <property type="project" value="UniProtKB-SubCell"/>
</dbReference>
<evidence type="ECO:0000256" key="4">
    <source>
        <dbReference type="ARBA" id="ARBA00022989"/>
    </source>
</evidence>
<feature type="transmembrane region" description="Helical" evidence="8">
    <location>
        <begin position="90"/>
        <end position="108"/>
    </location>
</feature>
<feature type="transmembrane region" description="Helical" evidence="8">
    <location>
        <begin position="58"/>
        <end position="78"/>
    </location>
</feature>
<dbReference type="GO" id="GO:1903425">
    <property type="term" value="F:fluoride transmembrane transporter activity"/>
    <property type="evidence" value="ECO:0007669"/>
    <property type="project" value="TreeGrafter"/>
</dbReference>
<comment type="similarity">
    <text evidence="6">Belongs to the fluoride channel Fluc/FEX (TC 1.A.43) family.</text>
</comment>
<dbReference type="HAMAP" id="MF_00454">
    <property type="entry name" value="FluC"/>
    <property type="match status" value="1"/>
</dbReference>
<dbReference type="AlphaFoldDB" id="A0A6J5Z955"/>
<keyword evidence="2" id="KW-1003">Cell membrane</keyword>
<feature type="transmembrane region" description="Helical" evidence="8">
    <location>
        <begin position="120"/>
        <end position="143"/>
    </location>
</feature>
<dbReference type="InterPro" id="IPR036259">
    <property type="entry name" value="MFS_trans_sf"/>
</dbReference>
<evidence type="ECO:0000256" key="3">
    <source>
        <dbReference type="ARBA" id="ARBA00022692"/>
    </source>
</evidence>
<accession>A0A6J5Z955</accession>
<comment type="catalytic activity">
    <reaction evidence="7">
        <text>fluoride(in) = fluoride(out)</text>
        <dbReference type="Rhea" id="RHEA:76159"/>
        <dbReference type="ChEBI" id="CHEBI:17051"/>
    </reaction>
    <physiologicalReaction direction="left-to-right" evidence="7">
        <dbReference type="Rhea" id="RHEA:76160"/>
    </physiologicalReaction>
</comment>
<proteinExistence type="inferred from homology"/>